<sequence>MRSRQSDGRVTAPPPTEIVRKAASGPRDQPPLASQSRTWQSHQARTSPSSSAMAKASGPCWKGRSTTSTASITTAGVNSQRQAMSRQPDLGRSPGVTSLIAIVRPPITSRVSSAQKPDPSLKRKACAPGYRPMTASRAVMQPPSSRVHKYSIPALSARSPLEAEHSPRATACLPQPATPGVEGPTRPSIRPAPTARHIRKTPKRVSSTGAFSAALSDSPSTSRDLRGSMIPSSQSRAEA</sequence>
<feature type="region of interest" description="Disordered" evidence="1">
    <location>
        <begin position="1"/>
        <end position="129"/>
    </location>
</feature>
<proteinExistence type="predicted"/>
<feature type="compositionally biased region" description="Polar residues" evidence="1">
    <location>
        <begin position="204"/>
        <end position="222"/>
    </location>
</feature>
<evidence type="ECO:0000313" key="5">
    <source>
        <dbReference type="Proteomes" id="UP000251571"/>
    </source>
</evidence>
<feature type="compositionally biased region" description="Polar residues" evidence="1">
    <location>
        <begin position="230"/>
        <end position="239"/>
    </location>
</feature>
<accession>A0A2Y9B334</accession>
<name>A0A2Y9B334_9RHOB</name>
<evidence type="ECO:0000313" key="2">
    <source>
        <dbReference type="EMBL" id="PWJ12459.1"/>
    </source>
</evidence>
<feature type="compositionally biased region" description="Low complexity" evidence="1">
    <location>
        <begin position="65"/>
        <end position="75"/>
    </location>
</feature>
<dbReference type="EMBL" id="QGDJ01000016">
    <property type="protein sequence ID" value="PWJ12459.1"/>
    <property type="molecule type" value="Genomic_DNA"/>
</dbReference>
<evidence type="ECO:0000313" key="4">
    <source>
        <dbReference type="Proteomes" id="UP000245839"/>
    </source>
</evidence>
<feature type="region of interest" description="Disordered" evidence="1">
    <location>
        <begin position="159"/>
        <end position="239"/>
    </location>
</feature>
<feature type="compositionally biased region" description="Polar residues" evidence="1">
    <location>
        <begin position="32"/>
        <end position="52"/>
    </location>
</feature>
<reference evidence="3 5" key="1">
    <citation type="submission" date="2016-10" db="EMBL/GenBank/DDBJ databases">
        <authorList>
            <person name="Cai Z."/>
        </authorList>
    </citation>
    <scope>NUCLEOTIDE SEQUENCE [LARGE SCALE GENOMIC DNA]</scope>
    <source>
        <strain evidence="3 5">DSM 25227</strain>
    </source>
</reference>
<keyword evidence="4" id="KW-1185">Reference proteome</keyword>
<gene>
    <name evidence="2" type="ORF">BCF38_11617</name>
    <name evidence="3" type="ORF">SAMN05421539_11617</name>
</gene>
<dbReference type="EMBL" id="UETC01000016">
    <property type="protein sequence ID" value="SSA50940.1"/>
    <property type="molecule type" value="Genomic_DNA"/>
</dbReference>
<reference evidence="2 4" key="2">
    <citation type="submission" date="2018-03" db="EMBL/GenBank/DDBJ databases">
        <title>Genomic Encyclopedia of Archaeal and Bacterial Type Strains, Phase II (KMG-II): from individual species to whole genera.</title>
        <authorList>
            <person name="Goeker M."/>
        </authorList>
    </citation>
    <scope>NUCLEOTIDE SEQUENCE [LARGE SCALE GENOMIC DNA]</scope>
    <source>
        <strain evidence="2 4">DSM 25227</strain>
    </source>
</reference>
<evidence type="ECO:0000313" key="3">
    <source>
        <dbReference type="EMBL" id="SSA50940.1"/>
    </source>
</evidence>
<organism evidence="3 5">
    <name type="scientific">Jannaschia seohaensis</name>
    <dbReference type="NCBI Taxonomy" id="475081"/>
    <lineage>
        <taxon>Bacteria</taxon>
        <taxon>Pseudomonadati</taxon>
        <taxon>Pseudomonadota</taxon>
        <taxon>Alphaproteobacteria</taxon>
        <taxon>Rhodobacterales</taxon>
        <taxon>Roseobacteraceae</taxon>
        <taxon>Jannaschia</taxon>
    </lineage>
</organism>
<dbReference type="AlphaFoldDB" id="A0A2Y9B334"/>
<feature type="compositionally biased region" description="Polar residues" evidence="1">
    <location>
        <begin position="76"/>
        <end position="85"/>
    </location>
</feature>
<dbReference type="Proteomes" id="UP000245839">
    <property type="component" value="Unassembled WGS sequence"/>
</dbReference>
<dbReference type="Proteomes" id="UP000251571">
    <property type="component" value="Unassembled WGS sequence"/>
</dbReference>
<protein>
    <submittedName>
        <fullName evidence="3">Uncharacterized protein</fullName>
    </submittedName>
</protein>
<evidence type="ECO:0000256" key="1">
    <source>
        <dbReference type="SAM" id="MobiDB-lite"/>
    </source>
</evidence>